<accession>A0ACC4NUE6</accession>
<name>A0ACC4NUE6_9VIBR</name>
<keyword evidence="2" id="KW-1185">Reference proteome</keyword>
<sequence length="149" mass="15808">MNTLTKLYLVTCFSLSLTACGGGGGGGGSSSPSAGSSGAATPTLQDLKIDKENTLESVYHLSVDVDLADLDGKQAYIAICDNSAGEANIDYDQCLIKASLKQGSEQFDLRVANHCDSLVAVVSVMEQGVPVRYYQHQHDGQAKTVWYIQ</sequence>
<evidence type="ECO:0000313" key="1">
    <source>
        <dbReference type="EMBL" id="KHD24097.1"/>
    </source>
</evidence>
<protein>
    <submittedName>
        <fullName evidence="1">Uncharacterized protein</fullName>
    </submittedName>
</protein>
<proteinExistence type="predicted"/>
<evidence type="ECO:0000313" key="2">
    <source>
        <dbReference type="Proteomes" id="UP000030421"/>
    </source>
</evidence>
<gene>
    <name evidence="1" type="ORF">NM09_16475</name>
</gene>
<dbReference type="EMBL" id="JRWR01000012">
    <property type="protein sequence ID" value="KHD24097.1"/>
    <property type="molecule type" value="Genomic_DNA"/>
</dbReference>
<organism evidence="1 2">
    <name type="scientific">Vibrio caribbeanicus</name>
    <dbReference type="NCBI Taxonomy" id="701175"/>
    <lineage>
        <taxon>Bacteria</taxon>
        <taxon>Pseudomonadati</taxon>
        <taxon>Pseudomonadota</taxon>
        <taxon>Gammaproteobacteria</taxon>
        <taxon>Vibrionales</taxon>
        <taxon>Vibrionaceae</taxon>
        <taxon>Vibrio</taxon>
    </lineage>
</organism>
<comment type="caution">
    <text evidence="1">The sequence shown here is derived from an EMBL/GenBank/DDBJ whole genome shotgun (WGS) entry which is preliminary data.</text>
</comment>
<reference evidence="1" key="1">
    <citation type="submission" date="2014-10" db="EMBL/GenBank/DDBJ databases">
        <title>Genome sequencing of Vibrio caribbeanicus T14.</title>
        <authorList>
            <person name="Chan K.-G."/>
            <person name="Mohamad N.I."/>
        </authorList>
    </citation>
    <scope>NUCLEOTIDE SEQUENCE</scope>
    <source>
        <strain evidence="1">T14</strain>
    </source>
</reference>
<dbReference type="Proteomes" id="UP000030421">
    <property type="component" value="Unassembled WGS sequence"/>
</dbReference>